<comment type="caution">
    <text evidence="13">The sequence shown here is derived from an EMBL/GenBank/DDBJ whole genome shotgun (WGS) entry which is preliminary data.</text>
</comment>
<accession>A0A852SQC3</accession>
<evidence type="ECO:0000256" key="9">
    <source>
        <dbReference type="ARBA" id="ARBA00037295"/>
    </source>
</evidence>
<evidence type="ECO:0000256" key="5">
    <source>
        <dbReference type="ARBA" id="ARBA00022692"/>
    </source>
</evidence>
<keyword evidence="7 11" id="KW-1133">Transmembrane helix</keyword>
<comment type="function">
    <text evidence="9">May be a proton symporter involved in the uptake of osmolytes such as proline and glycine betaine.</text>
</comment>
<dbReference type="Proteomes" id="UP000549913">
    <property type="component" value="Unassembled WGS sequence"/>
</dbReference>
<keyword evidence="14" id="KW-1185">Reference proteome</keyword>
<evidence type="ECO:0000313" key="14">
    <source>
        <dbReference type="Proteomes" id="UP000549913"/>
    </source>
</evidence>
<feature type="transmembrane region" description="Helical" evidence="11">
    <location>
        <begin position="404"/>
        <end position="422"/>
    </location>
</feature>
<sequence>MSSSSTAPAVHDPTTISPRVIAAGAVGSIVEYFDFAVYGYVATILAVKFFAEGDPVTALLSTLATFAVAFVLRPVGALLFGHFGDKFGRKNALALTIILMAAASGLIGILPTYGAIGVGATLLLVLARSLQGLAAGGELGGAASFVAEKSPRAKRGLFTSTTQMGALAGSLIASVTVTVLNLTLGSDVMNDWGWRLPFLIAIPIGLFGLWVRNGLEETEEFKAARKSVATVKQTPVKTMFMRHPGALLRVVALSILLFSAYYVAYVYVNIHMQTVLGFDANFSYLSTTLTLLVSVIAMPFFGALSDRVGRKPVFLGATIAALVLAVPAFLLFEQGGVVAILAHILLGLVDSALMGVALSTYAEMFPTEIRYTGIAFGFSVGAALAGGTAPYICTWLIGLTGNPLAPAFFVIVTALITLIPALRLKETKGIELSQV</sequence>
<keyword evidence="8 11" id="KW-0472">Membrane</keyword>
<feature type="domain" description="Major facilitator superfamily (MFS) profile" evidence="12">
    <location>
        <begin position="20"/>
        <end position="428"/>
    </location>
</feature>
<evidence type="ECO:0000256" key="4">
    <source>
        <dbReference type="ARBA" id="ARBA00022475"/>
    </source>
</evidence>
<gene>
    <name evidence="13" type="ORF">BJ984_002132</name>
</gene>
<proteinExistence type="inferred from homology"/>
<feature type="transmembrane region" description="Helical" evidence="11">
    <location>
        <begin position="58"/>
        <end position="80"/>
    </location>
</feature>
<evidence type="ECO:0000313" key="13">
    <source>
        <dbReference type="EMBL" id="NYD70974.1"/>
    </source>
</evidence>
<evidence type="ECO:0000256" key="2">
    <source>
        <dbReference type="ARBA" id="ARBA00008240"/>
    </source>
</evidence>
<dbReference type="Gene3D" id="1.20.1250.20">
    <property type="entry name" value="MFS general substrate transporter like domains"/>
    <property type="match status" value="2"/>
</dbReference>
<evidence type="ECO:0000259" key="12">
    <source>
        <dbReference type="PROSITE" id="PS50850"/>
    </source>
</evidence>
<keyword evidence="3" id="KW-0813">Transport</keyword>
<comment type="subcellular location">
    <subcellularLocation>
        <location evidence="1">Cell membrane</location>
        <topology evidence="1">Multi-pass membrane protein</topology>
    </subcellularLocation>
</comment>
<keyword evidence="5 11" id="KW-0812">Transmembrane</keyword>
<dbReference type="AlphaFoldDB" id="A0A852SQC3"/>
<evidence type="ECO:0000256" key="11">
    <source>
        <dbReference type="SAM" id="Phobius"/>
    </source>
</evidence>
<dbReference type="PANTHER" id="PTHR43528">
    <property type="entry name" value="ALPHA-KETOGLUTARATE PERMEASE"/>
    <property type="match status" value="1"/>
</dbReference>
<dbReference type="InterPro" id="IPR051084">
    <property type="entry name" value="H+-coupled_symporters"/>
</dbReference>
<evidence type="ECO:0000256" key="6">
    <source>
        <dbReference type="ARBA" id="ARBA00022847"/>
    </source>
</evidence>
<dbReference type="FunFam" id="1.20.1250.20:FF:000001">
    <property type="entry name" value="Dicarboxylate MFS transporter"/>
    <property type="match status" value="1"/>
</dbReference>
<dbReference type="PROSITE" id="PS00217">
    <property type="entry name" value="SUGAR_TRANSPORT_2"/>
    <property type="match status" value="1"/>
</dbReference>
<evidence type="ECO:0000256" key="8">
    <source>
        <dbReference type="ARBA" id="ARBA00023136"/>
    </source>
</evidence>
<dbReference type="GO" id="GO:0005886">
    <property type="term" value="C:plasma membrane"/>
    <property type="evidence" value="ECO:0007669"/>
    <property type="project" value="UniProtKB-SubCell"/>
</dbReference>
<feature type="transmembrane region" description="Helical" evidence="11">
    <location>
        <begin position="374"/>
        <end position="398"/>
    </location>
</feature>
<feature type="transmembrane region" description="Helical" evidence="11">
    <location>
        <begin position="313"/>
        <end position="332"/>
    </location>
</feature>
<feature type="transmembrane region" description="Helical" evidence="11">
    <location>
        <begin position="282"/>
        <end position="301"/>
    </location>
</feature>
<evidence type="ECO:0000256" key="7">
    <source>
        <dbReference type="ARBA" id="ARBA00022989"/>
    </source>
</evidence>
<organism evidence="13 14">
    <name type="scientific">Herbiconiux flava</name>
    <dbReference type="NCBI Taxonomy" id="881268"/>
    <lineage>
        <taxon>Bacteria</taxon>
        <taxon>Bacillati</taxon>
        <taxon>Actinomycetota</taxon>
        <taxon>Actinomycetes</taxon>
        <taxon>Micrococcales</taxon>
        <taxon>Microbacteriaceae</taxon>
        <taxon>Herbiconiux</taxon>
    </lineage>
</organism>
<dbReference type="PANTHER" id="PTHR43528:SF1">
    <property type="entry name" value="ALPHA-KETOGLUTARATE PERMEASE"/>
    <property type="match status" value="1"/>
</dbReference>
<dbReference type="InterPro" id="IPR020846">
    <property type="entry name" value="MFS_dom"/>
</dbReference>
<dbReference type="EMBL" id="JACCBM010000001">
    <property type="protein sequence ID" value="NYD70974.1"/>
    <property type="molecule type" value="Genomic_DNA"/>
</dbReference>
<dbReference type="PROSITE" id="PS50850">
    <property type="entry name" value="MFS"/>
    <property type="match status" value="1"/>
</dbReference>
<evidence type="ECO:0000256" key="1">
    <source>
        <dbReference type="ARBA" id="ARBA00004651"/>
    </source>
</evidence>
<dbReference type="GO" id="GO:0015293">
    <property type="term" value="F:symporter activity"/>
    <property type="evidence" value="ECO:0007669"/>
    <property type="project" value="UniProtKB-KW"/>
</dbReference>
<feature type="transmembrane region" description="Helical" evidence="11">
    <location>
        <begin position="157"/>
        <end position="180"/>
    </location>
</feature>
<dbReference type="InterPro" id="IPR036259">
    <property type="entry name" value="MFS_trans_sf"/>
</dbReference>
<dbReference type="Pfam" id="PF00083">
    <property type="entry name" value="Sugar_tr"/>
    <property type="match status" value="1"/>
</dbReference>
<comment type="similarity">
    <text evidence="2">Belongs to the major facilitator superfamily. Metabolite:H+ Symporter (MHS) family (TC 2.A.1.6) family.</text>
</comment>
<dbReference type="SUPFAM" id="SSF103473">
    <property type="entry name" value="MFS general substrate transporter"/>
    <property type="match status" value="1"/>
</dbReference>
<dbReference type="RefSeq" id="WP_179548014.1">
    <property type="nucleotide sequence ID" value="NZ_BSEW01000002.1"/>
</dbReference>
<feature type="transmembrane region" description="Helical" evidence="11">
    <location>
        <begin position="246"/>
        <end position="270"/>
    </location>
</feature>
<reference evidence="13 14" key="1">
    <citation type="submission" date="2020-07" db="EMBL/GenBank/DDBJ databases">
        <title>Sequencing the genomes of 1000 actinobacteria strains.</title>
        <authorList>
            <person name="Klenk H.-P."/>
        </authorList>
    </citation>
    <scope>NUCLEOTIDE SEQUENCE [LARGE SCALE GENOMIC DNA]</scope>
    <source>
        <strain evidence="13 14">DSM 26474</strain>
    </source>
</reference>
<dbReference type="InterPro" id="IPR005829">
    <property type="entry name" value="Sugar_transporter_CS"/>
</dbReference>
<name>A0A852SQC3_9MICO</name>
<feature type="transmembrane region" description="Helical" evidence="11">
    <location>
        <begin position="192"/>
        <end position="211"/>
    </location>
</feature>
<keyword evidence="4" id="KW-1003">Cell membrane</keyword>
<keyword evidence="6" id="KW-0769">Symport</keyword>
<protein>
    <recommendedName>
        <fullName evidence="10">Putative proline/betaine transporter</fullName>
    </recommendedName>
</protein>
<feature type="transmembrane region" description="Helical" evidence="11">
    <location>
        <begin position="92"/>
        <end position="110"/>
    </location>
</feature>
<evidence type="ECO:0000256" key="10">
    <source>
        <dbReference type="ARBA" id="ARBA00039918"/>
    </source>
</evidence>
<dbReference type="InterPro" id="IPR005828">
    <property type="entry name" value="MFS_sugar_transport-like"/>
</dbReference>
<feature type="transmembrane region" description="Helical" evidence="11">
    <location>
        <begin position="338"/>
        <end position="362"/>
    </location>
</feature>
<evidence type="ECO:0000256" key="3">
    <source>
        <dbReference type="ARBA" id="ARBA00022448"/>
    </source>
</evidence>